<gene>
    <name evidence="17" type="ordered locus">Anacy_5219</name>
</gene>
<dbReference type="PRINTS" id="PR00313">
    <property type="entry name" value="CABNDNGRPT"/>
</dbReference>
<dbReference type="SMART" id="SM00237">
    <property type="entry name" value="Calx_beta"/>
    <property type="match status" value="3"/>
</dbReference>
<dbReference type="Pfam" id="PF03160">
    <property type="entry name" value="Calx-beta"/>
    <property type="match status" value="3"/>
</dbReference>
<dbReference type="GO" id="GO:0030245">
    <property type="term" value="P:cellulose catabolic process"/>
    <property type="evidence" value="ECO:0007669"/>
    <property type="project" value="UniProtKB-KW"/>
</dbReference>
<dbReference type="PATRIC" id="fig|272123.3.peg.5668"/>
<dbReference type="InterPro" id="IPR018221">
    <property type="entry name" value="Glyco_hydro_9_His_AS"/>
</dbReference>
<dbReference type="PROSITE" id="PS00330">
    <property type="entry name" value="HEMOLYSIN_CALCIUM"/>
    <property type="match status" value="2"/>
</dbReference>
<dbReference type="GO" id="GO:0007154">
    <property type="term" value="P:cell communication"/>
    <property type="evidence" value="ECO:0007669"/>
    <property type="project" value="InterPro"/>
</dbReference>
<dbReference type="GO" id="GO:0016020">
    <property type="term" value="C:membrane"/>
    <property type="evidence" value="ECO:0007669"/>
    <property type="project" value="InterPro"/>
</dbReference>
<keyword evidence="6" id="KW-0677">Repeat</keyword>
<keyword evidence="18" id="KW-1185">Reference proteome</keyword>
<dbReference type="InterPro" id="IPR003644">
    <property type="entry name" value="Calx_beta"/>
</dbReference>
<evidence type="ECO:0000256" key="5">
    <source>
        <dbReference type="ARBA" id="ARBA00022729"/>
    </source>
</evidence>
<keyword evidence="8" id="KW-0106">Calcium</keyword>
<dbReference type="InterPro" id="IPR011049">
    <property type="entry name" value="Serralysin-like_metalloprot_C"/>
</dbReference>
<reference evidence="18" key="1">
    <citation type="journal article" date="2013" name="Proc. Natl. Acad. Sci. U.S.A.">
        <title>Improving the coverage of the cyanobacterial phylum using diversity-driven genome sequencing.</title>
        <authorList>
            <person name="Shih P.M."/>
            <person name="Wu D."/>
            <person name="Latifi A."/>
            <person name="Axen S.D."/>
            <person name="Fewer D.P."/>
            <person name="Talla E."/>
            <person name="Calteau A."/>
            <person name="Cai F."/>
            <person name="Tandeau de Marsac N."/>
            <person name="Rippka R."/>
            <person name="Herdman M."/>
            <person name="Sivonen K."/>
            <person name="Coursin T."/>
            <person name="Laurent T."/>
            <person name="Goodwin L."/>
            <person name="Nolan M."/>
            <person name="Davenport K.W."/>
            <person name="Han C.S."/>
            <person name="Rubin E.M."/>
            <person name="Eisen J.A."/>
            <person name="Woyke T."/>
            <person name="Gugger M."/>
            <person name="Kerfeld C.A."/>
        </authorList>
    </citation>
    <scope>NUCLEOTIDE SEQUENCE [LARGE SCALE GENOMIC DNA]</scope>
    <source>
        <strain evidence="18">ATCC 27899 / PCC 7122</strain>
    </source>
</reference>
<evidence type="ECO:0000256" key="2">
    <source>
        <dbReference type="ARBA" id="ARBA00001913"/>
    </source>
</evidence>
<dbReference type="EC" id="3.2.1.4" evidence="15"/>
<feature type="active site" evidence="14">
    <location>
        <position position="1081"/>
    </location>
</feature>
<keyword evidence="11 13" id="KW-0326">Glycosidase</keyword>
<dbReference type="SUPFAM" id="SSF48208">
    <property type="entry name" value="Six-hairpin glycosidases"/>
    <property type="match status" value="1"/>
</dbReference>
<evidence type="ECO:0000256" key="12">
    <source>
        <dbReference type="ARBA" id="ARBA00023326"/>
    </source>
</evidence>
<comment type="subcellular location">
    <subcellularLocation>
        <location evidence="3">Secreted</location>
    </subcellularLocation>
</comment>
<dbReference type="InterPro" id="IPR001701">
    <property type="entry name" value="Glyco_hydro_9"/>
</dbReference>
<dbReference type="eggNOG" id="COG2931">
    <property type="taxonomic scope" value="Bacteria"/>
</dbReference>
<organism evidence="17 18">
    <name type="scientific">Anabaena cylindrica (strain ATCC 27899 / PCC 7122)</name>
    <dbReference type="NCBI Taxonomy" id="272123"/>
    <lineage>
        <taxon>Bacteria</taxon>
        <taxon>Bacillati</taxon>
        <taxon>Cyanobacteriota</taxon>
        <taxon>Cyanophyceae</taxon>
        <taxon>Nostocales</taxon>
        <taxon>Nostocaceae</taxon>
        <taxon>Anabaena</taxon>
    </lineage>
</organism>
<feature type="domain" description="Calx-beta" evidence="16">
    <location>
        <begin position="537"/>
        <end position="643"/>
    </location>
</feature>
<dbReference type="Proteomes" id="UP000010474">
    <property type="component" value="Chromosome"/>
</dbReference>
<keyword evidence="10 13" id="KW-0119">Carbohydrate metabolism</keyword>
<evidence type="ECO:0000313" key="18">
    <source>
        <dbReference type="Proteomes" id="UP000010474"/>
    </source>
</evidence>
<dbReference type="InterPro" id="IPR038081">
    <property type="entry name" value="CalX-like_sf"/>
</dbReference>
<evidence type="ECO:0000256" key="1">
    <source>
        <dbReference type="ARBA" id="ARBA00000966"/>
    </source>
</evidence>
<dbReference type="InterPro" id="IPR018511">
    <property type="entry name" value="Hemolysin-typ_Ca-bd_CS"/>
</dbReference>
<dbReference type="SUPFAM" id="SSF51120">
    <property type="entry name" value="beta-Roll"/>
    <property type="match status" value="4"/>
</dbReference>
<dbReference type="Gene3D" id="2.150.10.10">
    <property type="entry name" value="Serralysin-like metalloprotease, C-terminal"/>
    <property type="match status" value="2"/>
</dbReference>
<dbReference type="RefSeq" id="WP_015217163.1">
    <property type="nucleotide sequence ID" value="NC_019771.1"/>
</dbReference>
<evidence type="ECO:0000256" key="10">
    <source>
        <dbReference type="ARBA" id="ARBA00023277"/>
    </source>
</evidence>
<dbReference type="Pfam" id="PF00759">
    <property type="entry name" value="Glyco_hydro_9"/>
    <property type="match status" value="1"/>
</dbReference>
<dbReference type="Pfam" id="PF00353">
    <property type="entry name" value="HemolysinCabind"/>
    <property type="match status" value="4"/>
</dbReference>
<keyword evidence="5" id="KW-0732">Signal</keyword>
<dbReference type="Gene3D" id="2.60.40.2030">
    <property type="match status" value="3"/>
</dbReference>
<dbReference type="InterPro" id="IPR033126">
    <property type="entry name" value="Glyco_hydro_9_Asp/Glu_AS"/>
</dbReference>
<feature type="active site" evidence="13">
    <location>
        <position position="1041"/>
    </location>
</feature>
<evidence type="ECO:0000256" key="13">
    <source>
        <dbReference type="PROSITE-ProRule" id="PRU10059"/>
    </source>
</evidence>
<dbReference type="KEGG" id="acy:Anacy_5219"/>
<dbReference type="FunFam" id="1.50.10.10:FF:000020">
    <property type="entry name" value="Endoglucanase"/>
    <property type="match status" value="1"/>
</dbReference>
<dbReference type="Pfam" id="PF08548">
    <property type="entry name" value="Peptidase_M10_C"/>
    <property type="match status" value="1"/>
</dbReference>
<keyword evidence="4" id="KW-0964">Secreted</keyword>
<dbReference type="PROSITE" id="PS00698">
    <property type="entry name" value="GH9_3"/>
    <property type="match status" value="1"/>
</dbReference>
<dbReference type="OrthoDB" id="490661at2"/>
<evidence type="ECO:0000256" key="15">
    <source>
        <dbReference type="RuleBase" id="RU361166"/>
    </source>
</evidence>
<evidence type="ECO:0000256" key="8">
    <source>
        <dbReference type="ARBA" id="ARBA00022837"/>
    </source>
</evidence>
<evidence type="ECO:0000256" key="4">
    <source>
        <dbReference type="ARBA" id="ARBA00022525"/>
    </source>
</evidence>
<proteinExistence type="inferred from homology"/>
<dbReference type="InterPro" id="IPR008928">
    <property type="entry name" value="6-hairpin_glycosidase_sf"/>
</dbReference>
<feature type="active site" evidence="14">
    <location>
        <position position="1090"/>
    </location>
</feature>
<evidence type="ECO:0000256" key="11">
    <source>
        <dbReference type="ARBA" id="ARBA00023295"/>
    </source>
</evidence>
<dbReference type="SUPFAM" id="SSF141072">
    <property type="entry name" value="CalX-like"/>
    <property type="match status" value="3"/>
</dbReference>
<dbReference type="HOGENOM" id="CLU_005721_1_0_3"/>
<evidence type="ECO:0000256" key="14">
    <source>
        <dbReference type="PROSITE-ProRule" id="PRU10060"/>
    </source>
</evidence>
<feature type="domain" description="Calx-beta" evidence="16">
    <location>
        <begin position="1109"/>
        <end position="1207"/>
    </location>
</feature>
<comment type="catalytic activity">
    <reaction evidence="1 15">
        <text>Endohydrolysis of (1-&gt;4)-beta-D-glucosidic linkages in cellulose, lichenin and cereal beta-D-glucans.</text>
        <dbReference type="EC" id="3.2.1.4"/>
    </reaction>
</comment>
<evidence type="ECO:0000313" key="17">
    <source>
        <dbReference type="EMBL" id="AFZ60549.1"/>
    </source>
</evidence>
<comment type="cofactor">
    <cofactor evidence="2">
        <name>Ca(2+)</name>
        <dbReference type="ChEBI" id="CHEBI:29108"/>
    </cofactor>
</comment>
<dbReference type="GO" id="GO:0005615">
    <property type="term" value="C:extracellular space"/>
    <property type="evidence" value="ECO:0007669"/>
    <property type="project" value="InterPro"/>
</dbReference>
<protein>
    <recommendedName>
        <fullName evidence="15">Endoglucanase</fullName>
        <ecNumber evidence="15">3.2.1.4</ecNumber>
    </recommendedName>
</protein>
<dbReference type="InterPro" id="IPR001343">
    <property type="entry name" value="Hemolysn_Ca-bd"/>
</dbReference>
<dbReference type="InterPro" id="IPR012341">
    <property type="entry name" value="6hp_glycosidase-like_sf"/>
</dbReference>
<evidence type="ECO:0000256" key="9">
    <source>
        <dbReference type="ARBA" id="ARBA00023001"/>
    </source>
</evidence>
<keyword evidence="7 13" id="KW-0378">Hydrolase</keyword>
<name>K9ZP28_ANACC</name>
<sequence>MATTSWKNAALTLTYNQLSAFSGLDNFWQVFDTAFGTQYNRSFAENLRLQWQAGDFSQLPQIEIVDSSILGGANGAYASSTNKIYLSNILIANATTATINAVLLEEIGHFIDAQINLTDSAGDEGAIFAELVQGYSLDIEILEALKAEDDHTTIAVNGQIIQVEQQNFTGTNGNDTITGTSGNDVIQGLRGNDTFYGGAGNDVFVFDFERYQNNYDVVMDFVQGQDKIDIKNLNISAWSTLQTLISNDGQNNALITTYYGGYASQLKLNGINSTQLQTTDFIFNTVNSNDTIDGDDYNGDRLFGGLGNDTLKGFRGEDILFGEQGNDRLEGGAENDILYGGAGNDTFVFDFDRYQRYQNNNDIVIDFVRGQDKVDITKLNIADWATLQILLSNDGQNNALIKTYADGLESKLQLNGINYTQLQATDFIFNTVNANDVIDGNDYHGDRLFGGLGNDTLRGWRGEDALFGEQGDDRLEGGADNDILYGGAGNDTAVYAGTRSQYQLSNSNGLYTITHLISNGDGIDKLYDIEKIQFSDQTITLIDTALPVINLALSPSIVSENGSANLVYTFTRTGSTASVLTVNYKVGGTATLNTDYNQNGAANFTTTTGTINFAAGASSATLSLDPIPDTIVESDETIILTLFSGNGYAIANTTPVIGTISSNINNNVGFNYSEALEKSILFYEAQRSGNLNEATNRVPWRGDSALNDGADVGVDLTGGYYDAGDHVKFGFPMASSMTMLSWGAVQYRNAYQQSGQLDEIMDAIKWGTDYILKAHVTNGNITTGFWGQVGLGDSDHAFWGPPEKMTMARPAFKIDATKPGSDLAGEAAAALASASIIFRSTNVTYADRLLQNAIQLFAFAETYKGKYSDSITDAAKFYNSYGYNDELIWAATWLYKATKAAGNANTTYLSKAENYSTNLNLGTWTQTWDDKSYGAMVLLAQESTNIRYRTEVEKWLGFWTNKNGTGVTYTPGGLAWLNQWGSLRYAANTAFVAGVYADTVNDPNKLYSTFAESQIDYILGDNPNQRSYMVGFGNNSPQNPHHRGSHGSLTNNINDPVVNRNVLYGAMVGGPNQANDNSYSDDRTNYVTNEVALDYNAGLTGAIARIYGLNGQPLNTNITLAVTPTSVTEDGTSNLVYTFTRTGSTTNSLTVNYSIAGTANSSDYTGATPGTGKTIIFAAGSSTTTLTINPTADTTVEANETVALTLATGTGYTVGTTTAVTGNVTNDDVAPSVTINLSANQAIVEGRTSPQNAAYTVTLSNTSTQTITVNYATSNGTATAGSDYTNTTGTLTFNPGVKTQIINIPILNNSLNEANETFTLTLSSPGNASLGTVKQVTTTITDTLTASVTTILPTNVENLTLTGTANINGTGNAGNNVIKGNGGNNILTGGVGKDTLFGGVGTDRFSYKTLTNSLLNNFDIITDFNATTGNDLFLVTNTRSGFTTAGTVATLDAAGISTKLTTANFSANFAAKFSFGTRTFVAINDATAGFNAAADAIIEVTGLTGTLGINNFVTV</sequence>
<comment type="similarity">
    <text evidence="13 15">Belongs to the glycosyl hydrolase 9 (cellulase E) family.</text>
</comment>
<feature type="domain" description="Calx-beta" evidence="16">
    <location>
        <begin position="1232"/>
        <end position="1323"/>
    </location>
</feature>
<accession>K9ZP28</accession>
<dbReference type="EMBL" id="CP003659">
    <property type="protein sequence ID" value="AFZ60549.1"/>
    <property type="molecule type" value="Genomic_DNA"/>
</dbReference>
<dbReference type="PANTHER" id="PTHR22298">
    <property type="entry name" value="ENDO-1,4-BETA-GLUCANASE"/>
    <property type="match status" value="1"/>
</dbReference>
<dbReference type="Gene3D" id="1.50.10.10">
    <property type="match status" value="1"/>
</dbReference>
<keyword evidence="12 13" id="KW-0624">Polysaccharide degradation</keyword>
<dbReference type="NCBIfam" id="NF041519">
    <property type="entry name" value="bluetail"/>
    <property type="match status" value="1"/>
</dbReference>
<dbReference type="GO" id="GO:0008810">
    <property type="term" value="F:cellulase activity"/>
    <property type="evidence" value="ECO:0007669"/>
    <property type="project" value="UniProtKB-EC"/>
</dbReference>
<keyword evidence="9 15" id="KW-0136">Cellulose degradation</keyword>
<evidence type="ECO:0000256" key="6">
    <source>
        <dbReference type="ARBA" id="ARBA00022737"/>
    </source>
</evidence>
<dbReference type="GO" id="GO:0005509">
    <property type="term" value="F:calcium ion binding"/>
    <property type="evidence" value="ECO:0007669"/>
    <property type="project" value="InterPro"/>
</dbReference>
<evidence type="ECO:0000256" key="3">
    <source>
        <dbReference type="ARBA" id="ARBA00004613"/>
    </source>
</evidence>
<dbReference type="PROSITE" id="PS00592">
    <property type="entry name" value="GH9_2"/>
    <property type="match status" value="1"/>
</dbReference>
<evidence type="ECO:0000259" key="16">
    <source>
        <dbReference type="SMART" id="SM00237"/>
    </source>
</evidence>
<dbReference type="InterPro" id="IPR048165">
    <property type="entry name" value="Bluetail_dom"/>
</dbReference>
<dbReference type="InterPro" id="IPR013858">
    <property type="entry name" value="Peptidase_M10B_C"/>
</dbReference>
<evidence type="ECO:0000256" key="7">
    <source>
        <dbReference type="ARBA" id="ARBA00022801"/>
    </source>
</evidence>